<evidence type="ECO:0000313" key="1">
    <source>
        <dbReference type="Proteomes" id="UP001652628"/>
    </source>
</evidence>
<name>A0AB39Z2J7_DROSZ</name>
<evidence type="ECO:0000313" key="2">
    <source>
        <dbReference type="RefSeq" id="XP_016927430.3"/>
    </source>
</evidence>
<dbReference type="Proteomes" id="UP001652628">
    <property type="component" value="Chromosome 2R"/>
</dbReference>
<sequence>MFAKGKPRTPLANSQAKFKGQLANNTSQLNLSFPTAAQLLRKNNSQLRQTKLSISRKDNKLRYDGFVEESEMRPKKEFVYVPTPRIQEKSSCEVSAKKDEKVGLPSSPMSRPGRNLINLIGHVDFCLKTHKMYPDINAIWNVYGKLLRIIEGKRGEHTLLLRNEDSGPILQGIYYDFKGVLKTWIPGGYVHLVGHFIGENRLQTFNIAQVSGKDWQQQCMRIENVTTYILMQNNAHK</sequence>
<reference evidence="2" key="1">
    <citation type="submission" date="2025-08" db="UniProtKB">
        <authorList>
            <consortium name="RefSeq"/>
        </authorList>
    </citation>
    <scope>IDENTIFICATION</scope>
</reference>
<dbReference type="RefSeq" id="XP_016927430.3">
    <property type="nucleotide sequence ID" value="XM_017071941.4"/>
</dbReference>
<organism evidence="1 2">
    <name type="scientific">Drosophila suzukii</name>
    <name type="common">Spotted-wing drosophila fruit fly</name>
    <dbReference type="NCBI Taxonomy" id="28584"/>
    <lineage>
        <taxon>Eukaryota</taxon>
        <taxon>Metazoa</taxon>
        <taxon>Ecdysozoa</taxon>
        <taxon>Arthropoda</taxon>
        <taxon>Hexapoda</taxon>
        <taxon>Insecta</taxon>
        <taxon>Pterygota</taxon>
        <taxon>Neoptera</taxon>
        <taxon>Endopterygota</taxon>
        <taxon>Diptera</taxon>
        <taxon>Brachycera</taxon>
        <taxon>Muscomorpha</taxon>
        <taxon>Ephydroidea</taxon>
        <taxon>Drosophilidae</taxon>
        <taxon>Drosophila</taxon>
        <taxon>Sophophora</taxon>
    </lineage>
</organism>
<protein>
    <submittedName>
        <fullName evidence="2">Uncharacterized protein</fullName>
    </submittedName>
</protein>
<proteinExistence type="predicted"/>
<dbReference type="AlphaFoldDB" id="A0AB39Z2J7"/>
<gene>
    <name evidence="2" type="primary">LOC108008152</name>
</gene>
<dbReference type="GeneID" id="108008152"/>
<accession>A0AB39Z2J7</accession>
<keyword evidence="1" id="KW-1185">Reference proteome</keyword>